<evidence type="ECO:0000313" key="3">
    <source>
        <dbReference type="Proteomes" id="UP000618926"/>
    </source>
</evidence>
<keyword evidence="3" id="KW-1185">Reference proteome</keyword>
<name>A0ABR9NSL0_9BACT</name>
<dbReference type="InterPro" id="IPR041657">
    <property type="entry name" value="HTH_17"/>
</dbReference>
<evidence type="ECO:0000259" key="1">
    <source>
        <dbReference type="Pfam" id="PF12728"/>
    </source>
</evidence>
<organism evidence="2 3">
    <name type="scientific">Geobacter anodireducens</name>
    <dbReference type="NCBI Taxonomy" id="1340425"/>
    <lineage>
        <taxon>Bacteria</taxon>
        <taxon>Pseudomonadati</taxon>
        <taxon>Thermodesulfobacteriota</taxon>
        <taxon>Desulfuromonadia</taxon>
        <taxon>Geobacterales</taxon>
        <taxon>Geobacteraceae</taxon>
        <taxon>Geobacter</taxon>
    </lineage>
</organism>
<dbReference type="RefSeq" id="WP_192905164.1">
    <property type="nucleotide sequence ID" value="NZ_JADBFD010000005.1"/>
</dbReference>
<dbReference type="EMBL" id="JADBFD010000005">
    <property type="protein sequence ID" value="MBE2887236.1"/>
    <property type="molecule type" value="Genomic_DNA"/>
</dbReference>
<feature type="domain" description="Helix-turn-helix" evidence="1">
    <location>
        <begin position="24"/>
        <end position="65"/>
    </location>
</feature>
<accession>A0ABR9NSL0</accession>
<gene>
    <name evidence="2" type="ORF">IIE05_04570</name>
</gene>
<evidence type="ECO:0000313" key="2">
    <source>
        <dbReference type="EMBL" id="MBE2887236.1"/>
    </source>
</evidence>
<proteinExistence type="predicted"/>
<sequence length="70" mass="8112">MKKPLIFSKEEMISVKNIARDICCSRQHVYNLIDQGRLKPAFRFGRSKGLFIPRSVLEEFKQNCRVDPGA</sequence>
<dbReference type="Proteomes" id="UP000618926">
    <property type="component" value="Unassembled WGS sequence"/>
</dbReference>
<comment type="caution">
    <text evidence="2">The sequence shown here is derived from an EMBL/GenBank/DDBJ whole genome shotgun (WGS) entry which is preliminary data.</text>
</comment>
<protein>
    <submittedName>
        <fullName evidence="2">Helix-turn-helix domain-containing protein</fullName>
    </submittedName>
</protein>
<reference evidence="2 3" key="1">
    <citation type="submission" date="2020-10" db="EMBL/GenBank/DDBJ databases">
        <title>Investigation of anaerobic biodegradation of phenanthrene by a sulfate-dependent Geobacter anodireducens strain PheS2.</title>
        <authorList>
            <person name="Zhang Z."/>
        </authorList>
    </citation>
    <scope>NUCLEOTIDE SEQUENCE [LARGE SCALE GENOMIC DNA]</scope>
    <source>
        <strain evidence="2 3">PheS2</strain>
    </source>
</reference>
<dbReference type="Pfam" id="PF12728">
    <property type="entry name" value="HTH_17"/>
    <property type="match status" value="1"/>
</dbReference>